<dbReference type="InterPro" id="IPR018247">
    <property type="entry name" value="EF_Hand_1_Ca_BS"/>
</dbReference>
<proteinExistence type="predicted"/>
<evidence type="ECO:0008006" key="2">
    <source>
        <dbReference type="Google" id="ProtNLM"/>
    </source>
</evidence>
<reference evidence="1" key="1">
    <citation type="submission" date="2018-05" db="EMBL/GenBank/DDBJ databases">
        <authorList>
            <person name="Lanie J.A."/>
            <person name="Ng W.-L."/>
            <person name="Kazmierczak K.M."/>
            <person name="Andrzejewski T.M."/>
            <person name="Davidsen T.M."/>
            <person name="Wayne K.J."/>
            <person name="Tettelin H."/>
            <person name="Glass J.I."/>
            <person name="Rusch D."/>
            <person name="Podicherti R."/>
            <person name="Tsui H.-C.T."/>
            <person name="Winkler M.E."/>
        </authorList>
    </citation>
    <scope>NUCLEOTIDE SEQUENCE</scope>
</reference>
<feature type="non-terminal residue" evidence="1">
    <location>
        <position position="250"/>
    </location>
</feature>
<name>A0A383AS30_9ZZZZ</name>
<dbReference type="PROSITE" id="PS00018">
    <property type="entry name" value="EF_HAND_1"/>
    <property type="match status" value="1"/>
</dbReference>
<organism evidence="1">
    <name type="scientific">marine metagenome</name>
    <dbReference type="NCBI Taxonomy" id="408172"/>
    <lineage>
        <taxon>unclassified sequences</taxon>
        <taxon>metagenomes</taxon>
        <taxon>ecological metagenomes</taxon>
    </lineage>
</organism>
<accession>A0A383AS30</accession>
<dbReference type="AlphaFoldDB" id="A0A383AS30"/>
<gene>
    <name evidence="1" type="ORF">METZ01_LOCUS462879</name>
</gene>
<evidence type="ECO:0000313" key="1">
    <source>
        <dbReference type="EMBL" id="SVE10025.1"/>
    </source>
</evidence>
<protein>
    <recommendedName>
        <fullName evidence="2">EF-hand domain-containing protein</fullName>
    </recommendedName>
</protein>
<dbReference type="EMBL" id="UINC01194105">
    <property type="protein sequence ID" value="SVE10025.1"/>
    <property type="molecule type" value="Genomic_DNA"/>
</dbReference>
<sequence length="250" mass="28064">MGIKGGHEGFLIPSDGSLEDLYLTAIPMDELKRISDWSKAKHMLFLVDACYGGLAAMNTRSINVNSPNYLDKITKDISRQIITAGGKEETVIEKDDWEHSAFTRSLLFGLREKRADYNEDGFITGAEIGMYVQENVTIETENHQTPQIRKFTTDEGEIIFTTKKSSGKSNSRSMNESLSVEEQLNALLLMLDQQNQSSINENQRVIKPGSIGLNAKNIEQEILIEEIFLRPKGLAYKAKRKIQIGMSDSL</sequence>
<dbReference type="Gene3D" id="3.40.50.1460">
    <property type="match status" value="1"/>
</dbReference>